<dbReference type="RefSeq" id="WP_210662391.1">
    <property type="nucleotide sequence ID" value="NZ_JAGKQQ010000002.1"/>
</dbReference>
<gene>
    <name evidence="3" type="ORF">J8F10_34575</name>
</gene>
<evidence type="ECO:0000259" key="2">
    <source>
        <dbReference type="Pfam" id="PF10005"/>
    </source>
</evidence>
<comment type="caution">
    <text evidence="3">The sequence shown here is derived from an EMBL/GenBank/DDBJ whole genome shotgun (WGS) entry which is preliminary data.</text>
</comment>
<evidence type="ECO:0000313" key="4">
    <source>
        <dbReference type="Proteomes" id="UP000676565"/>
    </source>
</evidence>
<sequence length="395" mass="44249">MKVFHCDHCDHLVFFESVHCVRCEHPLAYLPDLGVTGSLDNAGDGLWRSPLARAEGKTYRLCQNYTEHNVCNWAVPADDDDPYCSSCRLTRVIPDLAPPGNKEAWYKLEVAKRRLLYTLLALKLPIASKQDEPATGLAFEFLADPTDPAAPAVLTGHDNGLITVNIAEADDAERERRRQQMGEPYRTVLGHFRHEIGHYYWDVLIKDGPHLDRFRALFGDEREDYALALDRHYKTGAPPDWQERFISTYATAHPWEDWAETWAHYLHMIDTLETAIGCGLSVKPKRVGEPAMKPGTKVEAPTPSAFDAMLKDWHALTYVLNNLNRGLGLSDGYPFVISAPVIEKLQFIHEVVTAPTAVKAVPTAPERAPTVVPDQLQSGPSVPSSKVERHEPQTT</sequence>
<keyword evidence="4" id="KW-1185">Reference proteome</keyword>
<organism evidence="3 4">
    <name type="scientific">Gemmata palustris</name>
    <dbReference type="NCBI Taxonomy" id="2822762"/>
    <lineage>
        <taxon>Bacteria</taxon>
        <taxon>Pseudomonadati</taxon>
        <taxon>Planctomycetota</taxon>
        <taxon>Planctomycetia</taxon>
        <taxon>Gemmatales</taxon>
        <taxon>Gemmataceae</taxon>
        <taxon>Gemmata</taxon>
    </lineage>
</organism>
<dbReference type="Gene3D" id="3.40.390.70">
    <property type="match status" value="1"/>
</dbReference>
<reference evidence="3 4" key="1">
    <citation type="submission" date="2021-04" db="EMBL/GenBank/DDBJ databases">
        <authorList>
            <person name="Ivanova A."/>
        </authorList>
    </citation>
    <scope>NUCLEOTIDE SEQUENCE [LARGE SCALE GENOMIC DNA]</scope>
    <source>
        <strain evidence="3 4">G18</strain>
    </source>
</reference>
<dbReference type="InterPro" id="IPR011201">
    <property type="entry name" value="Zinc-ribbon_6_bact"/>
</dbReference>
<dbReference type="PIRSF" id="PIRSF012641">
    <property type="entry name" value="UCP012641"/>
    <property type="match status" value="1"/>
</dbReference>
<dbReference type="Pfam" id="PF15887">
    <property type="entry name" value="Peptidase_Mx"/>
    <property type="match status" value="1"/>
</dbReference>
<feature type="domain" description="Zinc-ribbon" evidence="2">
    <location>
        <begin position="3"/>
        <end position="97"/>
    </location>
</feature>
<dbReference type="EMBL" id="JAGKQQ010000002">
    <property type="protein sequence ID" value="MBP3960381.1"/>
    <property type="molecule type" value="Genomic_DNA"/>
</dbReference>
<feature type="region of interest" description="Disordered" evidence="1">
    <location>
        <begin position="363"/>
        <end position="395"/>
    </location>
</feature>
<protein>
    <submittedName>
        <fullName evidence="3">Zinc-binding metallopeptidase</fullName>
    </submittedName>
</protein>
<feature type="compositionally biased region" description="Polar residues" evidence="1">
    <location>
        <begin position="375"/>
        <end position="384"/>
    </location>
</feature>
<evidence type="ECO:0000256" key="1">
    <source>
        <dbReference type="SAM" id="MobiDB-lite"/>
    </source>
</evidence>
<dbReference type="Proteomes" id="UP000676565">
    <property type="component" value="Unassembled WGS sequence"/>
</dbReference>
<proteinExistence type="predicted"/>
<accession>A0ABS5C321</accession>
<feature type="compositionally biased region" description="Basic and acidic residues" evidence="1">
    <location>
        <begin position="386"/>
        <end position="395"/>
    </location>
</feature>
<dbReference type="InterPro" id="IPR031321">
    <property type="entry name" value="UCP012641"/>
</dbReference>
<dbReference type="Pfam" id="PF10005">
    <property type="entry name" value="Zn_ribbon_DZR_6"/>
    <property type="match status" value="1"/>
</dbReference>
<evidence type="ECO:0000313" key="3">
    <source>
        <dbReference type="EMBL" id="MBP3960381.1"/>
    </source>
</evidence>
<name>A0ABS5C321_9BACT</name>